<keyword evidence="1" id="KW-0472">Membrane</keyword>
<dbReference type="Proteomes" id="UP000295361">
    <property type="component" value="Unassembled WGS sequence"/>
</dbReference>
<feature type="transmembrane region" description="Helical" evidence="1">
    <location>
        <begin position="26"/>
        <end position="43"/>
    </location>
</feature>
<comment type="caution">
    <text evidence="2">The sequence shown here is derived from an EMBL/GenBank/DDBJ whole genome shotgun (WGS) entry which is preliminary data.</text>
</comment>
<dbReference type="EMBL" id="SNXS01000004">
    <property type="protein sequence ID" value="TDP64108.1"/>
    <property type="molecule type" value="Genomic_DNA"/>
</dbReference>
<sequence length="82" mass="9640">MWFVVVGVLLLVMKFGEVSPVAGWSWFWVLLPFGLAVLWWAWADKVGYTQKQEMKKLDERKDARRNKSLEALGIDTTKRKRK</sequence>
<protein>
    <submittedName>
        <fullName evidence="2">Small Trp-rich protein</fullName>
    </submittedName>
</protein>
<dbReference type="InParanoid" id="A0A4R6QMJ7"/>
<accession>A0A4R6QMJ7</accession>
<keyword evidence="1" id="KW-0812">Transmembrane</keyword>
<evidence type="ECO:0000313" key="2">
    <source>
        <dbReference type="EMBL" id="TDP64108.1"/>
    </source>
</evidence>
<keyword evidence="3" id="KW-1185">Reference proteome</keyword>
<dbReference type="OrthoDB" id="8689816at2"/>
<evidence type="ECO:0000256" key="1">
    <source>
        <dbReference type="SAM" id="Phobius"/>
    </source>
</evidence>
<proteinExistence type="predicted"/>
<dbReference type="InterPro" id="IPR031044">
    <property type="entry name" value="Small_Trp_rich"/>
</dbReference>
<dbReference type="RefSeq" id="WP_133701945.1">
    <property type="nucleotide sequence ID" value="NZ_SNXS01000004.1"/>
</dbReference>
<dbReference type="NCBIfam" id="TIGR04438">
    <property type="entry name" value="small_Trp_rich"/>
    <property type="match status" value="1"/>
</dbReference>
<dbReference type="AlphaFoldDB" id="A0A4R6QMJ7"/>
<evidence type="ECO:0000313" key="3">
    <source>
        <dbReference type="Proteomes" id="UP000295361"/>
    </source>
</evidence>
<keyword evidence="1" id="KW-1133">Transmembrane helix</keyword>
<name>A0A4R6QMJ7_9BURK</name>
<reference evidence="2 3" key="1">
    <citation type="submission" date="2019-03" db="EMBL/GenBank/DDBJ databases">
        <title>Genomic Encyclopedia of Type Strains, Phase IV (KMG-IV): sequencing the most valuable type-strain genomes for metagenomic binning, comparative biology and taxonomic classification.</title>
        <authorList>
            <person name="Goeker M."/>
        </authorList>
    </citation>
    <scope>NUCLEOTIDE SEQUENCE [LARGE SCALE GENOMIC DNA]</scope>
    <source>
        <strain evidence="2 3">DSM 16998</strain>
    </source>
</reference>
<gene>
    <name evidence="2" type="ORF">DES47_104396</name>
</gene>
<organism evidence="2 3">
    <name type="scientific">Roseateles toxinivorans</name>
    <dbReference type="NCBI Taxonomy" id="270368"/>
    <lineage>
        <taxon>Bacteria</taxon>
        <taxon>Pseudomonadati</taxon>
        <taxon>Pseudomonadota</taxon>
        <taxon>Betaproteobacteria</taxon>
        <taxon>Burkholderiales</taxon>
        <taxon>Sphaerotilaceae</taxon>
        <taxon>Roseateles</taxon>
    </lineage>
</organism>